<reference evidence="11" key="1">
    <citation type="submission" date="2019-10" db="EMBL/GenBank/DDBJ databases">
        <title>Draft genome sequece of Microseira wollei NIES-4236.</title>
        <authorList>
            <person name="Yamaguchi H."/>
            <person name="Suzuki S."/>
            <person name="Kawachi M."/>
        </authorList>
    </citation>
    <scope>NUCLEOTIDE SEQUENCE</scope>
    <source>
        <strain evidence="11">NIES-4236</strain>
    </source>
</reference>
<keyword evidence="5 8" id="KW-0645">Protease</keyword>
<dbReference type="NCBIfam" id="TIGR02227">
    <property type="entry name" value="sigpep_I_bact"/>
    <property type="match status" value="1"/>
</dbReference>
<dbReference type="InterPro" id="IPR019756">
    <property type="entry name" value="Pept_S26A_signal_pept_1_Ser-AS"/>
</dbReference>
<dbReference type="PROSITE" id="PS00501">
    <property type="entry name" value="SPASE_I_1"/>
    <property type="match status" value="1"/>
</dbReference>
<feature type="active site" evidence="7">
    <location>
        <position position="52"/>
    </location>
</feature>
<sequence length="200" mass="22950">MDINEKELPETPRWVRFGNQVRENVQILAIALSLALLIRIFVAEPRYIPSESMLPTLQVGDRLIVEKISYRFHPPAKGDIIVFEPPAPLQTKLELEGYGKDQAFIKRVIGEPGQQVSVKNGKVYINQKPLDEKYIAEPPNYQWPLIEGPSIEVPENNLFVMGDNRNNSRDSHVWGFLPKQNVIGRAFFRFWPLNRIGLFG</sequence>
<dbReference type="Gene3D" id="2.10.109.10">
    <property type="entry name" value="Umud Fragment, subunit A"/>
    <property type="match status" value="1"/>
</dbReference>
<comment type="caution">
    <text evidence="11">The sequence shown here is derived from an EMBL/GenBank/DDBJ whole genome shotgun (WGS) entry which is preliminary data.</text>
</comment>
<protein>
    <recommendedName>
        <fullName evidence="4 8">Signal peptidase I</fullName>
        <ecNumber evidence="4 8">3.4.21.89</ecNumber>
    </recommendedName>
</protein>
<dbReference type="AlphaFoldDB" id="A0AAV3XSF4"/>
<comment type="similarity">
    <text evidence="3 9">Belongs to the peptidase S26 family.</text>
</comment>
<comment type="catalytic activity">
    <reaction evidence="1 8">
        <text>Cleavage of hydrophobic, N-terminal signal or leader sequences from secreted and periplasmic proteins.</text>
        <dbReference type="EC" id="3.4.21.89"/>
    </reaction>
</comment>
<dbReference type="Proteomes" id="UP001050975">
    <property type="component" value="Unassembled WGS sequence"/>
</dbReference>
<keyword evidence="8" id="KW-0472">Membrane</keyword>
<evidence type="ECO:0000256" key="2">
    <source>
        <dbReference type="ARBA" id="ARBA00004401"/>
    </source>
</evidence>
<dbReference type="Pfam" id="PF10502">
    <property type="entry name" value="Peptidase_S26"/>
    <property type="match status" value="1"/>
</dbReference>
<feature type="transmembrane region" description="Helical" evidence="8">
    <location>
        <begin position="25"/>
        <end position="42"/>
    </location>
</feature>
<feature type="domain" description="Peptidase S26" evidence="10">
    <location>
        <begin position="23"/>
        <end position="191"/>
    </location>
</feature>
<evidence type="ECO:0000313" key="12">
    <source>
        <dbReference type="Proteomes" id="UP001050975"/>
    </source>
</evidence>
<evidence type="ECO:0000256" key="6">
    <source>
        <dbReference type="ARBA" id="ARBA00022801"/>
    </source>
</evidence>
<dbReference type="PROSITE" id="PS00761">
    <property type="entry name" value="SPASE_I_3"/>
    <property type="match status" value="1"/>
</dbReference>
<keyword evidence="8" id="KW-0812">Transmembrane</keyword>
<comment type="subcellular location">
    <subcellularLocation>
        <location evidence="2">Cell membrane</location>
        <topology evidence="2">Single-pass type II membrane protein</topology>
    </subcellularLocation>
    <subcellularLocation>
        <location evidence="9">Membrane</location>
        <topology evidence="9">Single-pass type II membrane protein</topology>
    </subcellularLocation>
</comment>
<dbReference type="PANTHER" id="PTHR43390">
    <property type="entry name" value="SIGNAL PEPTIDASE I"/>
    <property type="match status" value="1"/>
</dbReference>
<evidence type="ECO:0000256" key="1">
    <source>
        <dbReference type="ARBA" id="ARBA00000677"/>
    </source>
</evidence>
<dbReference type="EMBL" id="BLAY01000181">
    <property type="protein sequence ID" value="GET42777.1"/>
    <property type="molecule type" value="Genomic_DNA"/>
</dbReference>
<dbReference type="GO" id="GO:0005886">
    <property type="term" value="C:plasma membrane"/>
    <property type="evidence" value="ECO:0007669"/>
    <property type="project" value="UniProtKB-SubCell"/>
</dbReference>
<organism evidence="11 12">
    <name type="scientific">Microseira wollei NIES-4236</name>
    <dbReference type="NCBI Taxonomy" id="2530354"/>
    <lineage>
        <taxon>Bacteria</taxon>
        <taxon>Bacillati</taxon>
        <taxon>Cyanobacteriota</taxon>
        <taxon>Cyanophyceae</taxon>
        <taxon>Oscillatoriophycideae</taxon>
        <taxon>Aerosakkonematales</taxon>
        <taxon>Aerosakkonemataceae</taxon>
        <taxon>Microseira</taxon>
    </lineage>
</organism>
<dbReference type="GO" id="GO:0009003">
    <property type="term" value="F:signal peptidase activity"/>
    <property type="evidence" value="ECO:0007669"/>
    <property type="project" value="UniProtKB-EC"/>
</dbReference>
<gene>
    <name evidence="11" type="ORF">MiSe_75950</name>
</gene>
<dbReference type="RefSeq" id="WP_226590832.1">
    <property type="nucleotide sequence ID" value="NZ_BLAY01000181.1"/>
</dbReference>
<keyword evidence="6 8" id="KW-0378">Hydrolase</keyword>
<dbReference type="EC" id="3.4.21.89" evidence="4 8"/>
<keyword evidence="8" id="KW-1133">Transmembrane helix</keyword>
<dbReference type="InterPro" id="IPR019757">
    <property type="entry name" value="Pept_S26A_signal_pept_1_Lys-AS"/>
</dbReference>
<dbReference type="PANTHER" id="PTHR43390:SF1">
    <property type="entry name" value="CHLOROPLAST PROCESSING PEPTIDASE"/>
    <property type="match status" value="1"/>
</dbReference>
<dbReference type="InterPro" id="IPR036286">
    <property type="entry name" value="LexA/Signal_pep-like_sf"/>
</dbReference>
<evidence type="ECO:0000256" key="3">
    <source>
        <dbReference type="ARBA" id="ARBA00009370"/>
    </source>
</evidence>
<dbReference type="CDD" id="cd06530">
    <property type="entry name" value="S26_SPase_I"/>
    <property type="match status" value="1"/>
</dbReference>
<evidence type="ECO:0000313" key="11">
    <source>
        <dbReference type="EMBL" id="GET42777.1"/>
    </source>
</evidence>
<keyword evidence="12" id="KW-1185">Reference proteome</keyword>
<dbReference type="SUPFAM" id="SSF51306">
    <property type="entry name" value="LexA/Signal peptidase"/>
    <property type="match status" value="1"/>
</dbReference>
<evidence type="ECO:0000256" key="4">
    <source>
        <dbReference type="ARBA" id="ARBA00013208"/>
    </source>
</evidence>
<dbReference type="GO" id="GO:0004252">
    <property type="term" value="F:serine-type endopeptidase activity"/>
    <property type="evidence" value="ECO:0007669"/>
    <property type="project" value="InterPro"/>
</dbReference>
<evidence type="ECO:0000256" key="5">
    <source>
        <dbReference type="ARBA" id="ARBA00022670"/>
    </source>
</evidence>
<feature type="active site" evidence="7">
    <location>
        <position position="106"/>
    </location>
</feature>
<dbReference type="GO" id="GO:0006465">
    <property type="term" value="P:signal peptide processing"/>
    <property type="evidence" value="ECO:0007669"/>
    <property type="project" value="InterPro"/>
</dbReference>
<dbReference type="InterPro" id="IPR019533">
    <property type="entry name" value="Peptidase_S26"/>
</dbReference>
<name>A0AAV3XSF4_9CYAN</name>
<dbReference type="PROSITE" id="PS00760">
    <property type="entry name" value="SPASE_I_2"/>
    <property type="match status" value="1"/>
</dbReference>
<evidence type="ECO:0000256" key="9">
    <source>
        <dbReference type="RuleBase" id="RU362042"/>
    </source>
</evidence>
<dbReference type="InterPro" id="IPR000223">
    <property type="entry name" value="Pept_S26A_signal_pept_1"/>
</dbReference>
<evidence type="ECO:0000256" key="7">
    <source>
        <dbReference type="PIRSR" id="PIRSR600223-1"/>
    </source>
</evidence>
<accession>A0AAV3XSF4</accession>
<evidence type="ECO:0000256" key="8">
    <source>
        <dbReference type="RuleBase" id="RU003993"/>
    </source>
</evidence>
<proteinExistence type="inferred from homology"/>
<evidence type="ECO:0000259" key="10">
    <source>
        <dbReference type="Pfam" id="PF10502"/>
    </source>
</evidence>
<dbReference type="PRINTS" id="PR00727">
    <property type="entry name" value="LEADERPTASE"/>
</dbReference>
<dbReference type="InterPro" id="IPR019758">
    <property type="entry name" value="Pept_S26A_signal_pept_1_CS"/>
</dbReference>